<feature type="non-terminal residue" evidence="1">
    <location>
        <position position="1"/>
    </location>
</feature>
<proteinExistence type="predicted"/>
<dbReference type="Proteomes" id="UP000324897">
    <property type="component" value="Chromosome 1"/>
</dbReference>
<organism evidence="1 2">
    <name type="scientific">Eragrostis curvula</name>
    <name type="common">weeping love grass</name>
    <dbReference type="NCBI Taxonomy" id="38414"/>
    <lineage>
        <taxon>Eukaryota</taxon>
        <taxon>Viridiplantae</taxon>
        <taxon>Streptophyta</taxon>
        <taxon>Embryophyta</taxon>
        <taxon>Tracheophyta</taxon>
        <taxon>Spermatophyta</taxon>
        <taxon>Magnoliopsida</taxon>
        <taxon>Liliopsida</taxon>
        <taxon>Poales</taxon>
        <taxon>Poaceae</taxon>
        <taxon>PACMAD clade</taxon>
        <taxon>Chloridoideae</taxon>
        <taxon>Eragrostideae</taxon>
        <taxon>Eragrostidinae</taxon>
        <taxon>Eragrostis</taxon>
    </lineage>
</organism>
<evidence type="ECO:0000313" key="1">
    <source>
        <dbReference type="EMBL" id="TVU29840.1"/>
    </source>
</evidence>
<dbReference type="OrthoDB" id="678957at2759"/>
<protein>
    <submittedName>
        <fullName evidence="1">Uncharacterized protein</fullName>
    </submittedName>
</protein>
<name>A0A5J9V3B4_9POAL</name>
<comment type="caution">
    <text evidence="1">The sequence shown here is derived from an EMBL/GenBank/DDBJ whole genome shotgun (WGS) entry which is preliminary data.</text>
</comment>
<dbReference type="Gene3D" id="2.60.120.560">
    <property type="entry name" value="Exo-inulinase, domain 1"/>
    <property type="match status" value="1"/>
</dbReference>
<reference evidence="1 2" key="1">
    <citation type="journal article" date="2019" name="Sci. Rep.">
        <title>A high-quality genome of Eragrostis curvula grass provides insights into Poaceae evolution and supports new strategies to enhance forage quality.</title>
        <authorList>
            <person name="Carballo J."/>
            <person name="Santos B.A.C.M."/>
            <person name="Zappacosta D."/>
            <person name="Garbus I."/>
            <person name="Selva J.P."/>
            <person name="Gallo C.A."/>
            <person name="Diaz A."/>
            <person name="Albertini E."/>
            <person name="Caccamo M."/>
            <person name="Echenique V."/>
        </authorList>
    </citation>
    <scope>NUCLEOTIDE SEQUENCE [LARGE SCALE GENOMIC DNA]</scope>
    <source>
        <strain evidence="2">cv. Victoria</strain>
        <tissue evidence="1">Leaf</tissue>
    </source>
</reference>
<keyword evidence="2" id="KW-1185">Reference proteome</keyword>
<dbReference type="EMBL" id="RWGY01000011">
    <property type="protein sequence ID" value="TVU29840.1"/>
    <property type="molecule type" value="Genomic_DNA"/>
</dbReference>
<accession>A0A5J9V3B4</accession>
<evidence type="ECO:0000313" key="2">
    <source>
        <dbReference type="Proteomes" id="UP000324897"/>
    </source>
</evidence>
<sequence>ERELRVEVEPAALPQRRPRPAVGRARRQGIIRVAHRAAGVVHAEVGRHLRQAPGVRAGAVAVLVQLRHAEAVVNARLDPGRRLAGRLHGCVGGGDEERSDGDGNGCDEEEALRWTHPDGCFGAERDKASVFIETAHHACGERRKECMQFITLIDSGASLLQIDGQEFRNGRKACILSSVYPTLDQGKGAHLYIFNSGVTEIKVSRLAAREMKKPLMCNLQKLIGATCSSSIFILFAVV</sequence>
<gene>
    <name evidence="1" type="ORF">EJB05_21428</name>
</gene>
<dbReference type="Gramene" id="TVU29840">
    <property type="protein sequence ID" value="TVU29840"/>
    <property type="gene ID" value="EJB05_21428"/>
</dbReference>
<dbReference type="AlphaFoldDB" id="A0A5J9V3B4"/>